<sequence>MQDFYFTDDFFVKSLNILERVKLFKEIGVKNFELVNFENWLFKRGTLTIEDFFHMIDVYGISLEDFNLAFAVLSEKQKKVVREKVEKAKWFLCLKEVLDSLNSLKSTDYGYLAISKLFSRWFCEKFLSVSITLENIIMNEEVMNKVAHSLDNFLLNIYIKTLIYEYYLWRENNSENIKNKKNVFQLFIHYLLNNKGIYKFMNDYPVIGRTMAQKTLNWLVYFSKVIHDLDKHFTEISKRFEIKSNRITSIEILGDFHQESSAVLIVIFEKSKPILYKPRNSSLQKTVVEFIKWCETKEKKLLDLKLPLLYEGETFTIEEYIFYVECNNEEELERYYRRFGQLCGFVYLLKGSDIHFENLIAHAEYPVIVDMETIVAQENCQKELFRDARYFALKEINESILSSGLIPCISFVDFKTGRGVDVSAFSGGGQKLPYKTLVLNEKDIDNIRFDYSEIEISEAQNIPKLRGEKVDFRKYVPEVLKGFMTVLEFARIHKSEIINKVEESFKGNIRCRTLLKNTDNYYKMLSFYSHPSYTQDFLDLERLFANLWVANYKSKIAIRSEIEDLINFDIPVFYRKLDDNVLEDSHNRKIEGFFINSGFNLIKERIKSIDNETIGKQISILQASLNYFDEKIEKIKGNNLCENAGVTIEENITLQKEILTEEIMEIGNILVENAIWGAKEKSVIWNGLIFDRINKTNVILPLESSLFYGLSGIMLFLSYAFLLVPNENYMKITKTLFYQLFKDVKKRIYIVNQEEEIKSVENKASILLSLLEVSNIYKGIFSNIKEELLHLVELFFKRLLKNKKTIQSSLILNFLKYCINKYNIEPLKKYKDMYSTFIYDEPTLFTMVKREKYSNKQYIHYVDFLLDVANICQNKFAFNYIVNNFIEFLEQADKLVISQNFFELLLVILKICSNEFNKEYFKVYVKRLIYEYIKPIKETDELLKGNSGDIELLLKYSEIFDVDSIREIIEEKVKYIVFRKKRKGKFSLRSTPQYLPLGLLDGISGIGYTFIRLCYKDALPIMEFVFPAFFTKEEEV</sequence>
<dbReference type="GO" id="GO:0031179">
    <property type="term" value="P:peptide modification"/>
    <property type="evidence" value="ECO:0007669"/>
    <property type="project" value="InterPro"/>
</dbReference>
<dbReference type="SUPFAM" id="SSF158745">
    <property type="entry name" value="LanC-like"/>
    <property type="match status" value="1"/>
</dbReference>
<dbReference type="Pfam" id="PF05147">
    <property type="entry name" value="LANC_like"/>
    <property type="match status" value="1"/>
</dbReference>
<dbReference type="NCBIfam" id="TIGR03897">
    <property type="entry name" value="lanti_2_LanM"/>
    <property type="match status" value="1"/>
</dbReference>
<evidence type="ECO:0000259" key="1">
    <source>
        <dbReference type="Pfam" id="PF13575"/>
    </source>
</evidence>
<dbReference type="Proteomes" id="UP000282930">
    <property type="component" value="Chromosome"/>
</dbReference>
<evidence type="ECO:0000313" key="2">
    <source>
        <dbReference type="EMBL" id="AZT91231.1"/>
    </source>
</evidence>
<organism evidence="2 3">
    <name type="scientific">Caldicellulosiruptor changbaiensis</name>
    <dbReference type="NCBI Taxonomy" id="1222016"/>
    <lineage>
        <taxon>Bacteria</taxon>
        <taxon>Bacillati</taxon>
        <taxon>Bacillota</taxon>
        <taxon>Bacillota incertae sedis</taxon>
        <taxon>Caldicellulosiruptorales</taxon>
        <taxon>Caldicellulosiruptoraceae</taxon>
        <taxon>Caldicellulosiruptor</taxon>
    </lineage>
</organism>
<dbReference type="AlphaFoldDB" id="A0A3T0D7T3"/>
<gene>
    <name evidence="2" type="primary">lanM</name>
    <name evidence="2" type="ORF">ELD05_11650</name>
</gene>
<dbReference type="EMBL" id="CP034791">
    <property type="protein sequence ID" value="AZT91231.1"/>
    <property type="molecule type" value="Genomic_DNA"/>
</dbReference>
<protein>
    <submittedName>
        <fullName evidence="2">Type 2 lantipeptide synthetase LanM</fullName>
    </submittedName>
</protein>
<dbReference type="InterPro" id="IPR017146">
    <property type="entry name" value="Lanti_2_LanM"/>
</dbReference>
<accession>A0A3T0D7T3</accession>
<dbReference type="RefSeq" id="WP_127352564.1">
    <property type="nucleotide sequence ID" value="NZ_CP034791.1"/>
</dbReference>
<feature type="domain" description="Lantibiotic biosynthesis protein dehydration" evidence="1">
    <location>
        <begin position="204"/>
        <end position="574"/>
    </location>
</feature>
<name>A0A3T0D7T3_9FIRM</name>
<reference evidence="2 3" key="1">
    <citation type="submission" date="2018-12" db="EMBL/GenBank/DDBJ databases">
        <title>Genome sequence from the cellulolytic species, Caldicellulosiruptor changbaiensis.</title>
        <authorList>
            <person name="Blumer-Schuette S.E."/>
            <person name="Mendoza C."/>
        </authorList>
    </citation>
    <scope>NUCLEOTIDE SEQUENCE [LARGE SCALE GENOMIC DNA]</scope>
    <source>
        <strain evidence="2 3">CBS-Z</strain>
    </source>
</reference>
<dbReference type="InterPro" id="IPR025410">
    <property type="entry name" value="Lant_dehyd"/>
</dbReference>
<dbReference type="InterPro" id="IPR007822">
    <property type="entry name" value="LANC-like"/>
</dbReference>
<dbReference type="KEGG" id="ccha:ELD05_11650"/>
<evidence type="ECO:0000313" key="3">
    <source>
        <dbReference type="Proteomes" id="UP000282930"/>
    </source>
</evidence>
<proteinExistence type="predicted"/>
<dbReference type="Gene3D" id="1.50.10.20">
    <property type="match status" value="1"/>
</dbReference>
<dbReference type="Pfam" id="PF13575">
    <property type="entry name" value="DUF4135"/>
    <property type="match status" value="1"/>
</dbReference>
<keyword evidence="3" id="KW-1185">Reference proteome</keyword>
<dbReference type="PIRSF" id="PIRSF037228">
    <property type="entry name" value="Lant_mod_RumM"/>
    <property type="match status" value="1"/>
</dbReference>